<reference evidence="2 3" key="1">
    <citation type="submission" date="2022-03" db="EMBL/GenBank/DDBJ databases">
        <title>Metagenome-assembled genomes from swine fecal metagenomes.</title>
        <authorList>
            <person name="Holman D.B."/>
            <person name="Kommadath A."/>
        </authorList>
    </citation>
    <scope>NUCLEOTIDE SEQUENCE [LARGE SCALE GENOMIC DNA]</scope>
    <source>
        <strain evidence="2">SUG147</strain>
    </source>
</reference>
<name>A0AAE3FEW0_9BACT</name>
<feature type="domain" description="Alpha-L-glutamate ligase-related protein ATP-grasp" evidence="1">
    <location>
        <begin position="161"/>
        <end position="318"/>
    </location>
</feature>
<evidence type="ECO:0000313" key="3">
    <source>
        <dbReference type="Proteomes" id="UP001139365"/>
    </source>
</evidence>
<sequence length="332" mass="37399">MGILKYAFGAGYRRFYDNISGIAESEKKSRFLLLADAAFCTLRYGSGLTDYLNYEFWKRSAKERRQYVTIRTQDGFYKKVSPPEYKTTFTVKPNFLRVFRDYVKRGYVAPGFPDEGGDLSEFLRNNSVFMQKPVDGLGGHDVKKVSAADISSPEEYYAYLKENRLFVEQYITQHEKMASLCDKSVNTIRVMTSSVTGVPEIVCSFLRVGNGSCEVDNFHGGGMAAAVDEETGTVHGQAIDKAMSRFDRHPVSGVLFDGFQIPYWDEVKRLVCEAALIEPRIMMIGWDVAITPDGPLFVEANRRPGFDAVQVIAGRGRMDIVKKALDGLKKRK</sequence>
<evidence type="ECO:0000313" key="2">
    <source>
        <dbReference type="EMBL" id="MCI5755066.1"/>
    </source>
</evidence>
<organism evidence="2 3">
    <name type="scientific">Candidatus Colimorpha enterica</name>
    <dbReference type="NCBI Taxonomy" id="3083063"/>
    <lineage>
        <taxon>Bacteria</taxon>
        <taxon>Pseudomonadati</taxon>
        <taxon>Bacteroidota</taxon>
        <taxon>Bacteroidia</taxon>
        <taxon>Bacteroidales</taxon>
        <taxon>Candidatus Colimorpha</taxon>
    </lineage>
</organism>
<dbReference type="Gene3D" id="3.30.470.20">
    <property type="entry name" value="ATP-grasp fold, B domain"/>
    <property type="match status" value="1"/>
</dbReference>
<dbReference type="EMBL" id="JALEMU010000035">
    <property type="protein sequence ID" value="MCI5755066.1"/>
    <property type="molecule type" value="Genomic_DNA"/>
</dbReference>
<comment type="caution">
    <text evidence="2">The sequence shown here is derived from an EMBL/GenBank/DDBJ whole genome shotgun (WGS) entry which is preliminary data.</text>
</comment>
<dbReference type="AlphaFoldDB" id="A0AAE3FEW0"/>
<dbReference type="Proteomes" id="UP001139365">
    <property type="component" value="Unassembled WGS sequence"/>
</dbReference>
<evidence type="ECO:0000259" key="1">
    <source>
        <dbReference type="Pfam" id="PF14397"/>
    </source>
</evidence>
<protein>
    <recommendedName>
        <fullName evidence="1">Alpha-L-glutamate ligase-related protein ATP-grasp domain-containing protein</fullName>
    </recommendedName>
</protein>
<accession>A0AAE3FEW0</accession>
<dbReference type="SUPFAM" id="SSF56059">
    <property type="entry name" value="Glutathione synthetase ATP-binding domain-like"/>
    <property type="match status" value="1"/>
</dbReference>
<dbReference type="InterPro" id="IPR039523">
    <property type="entry name" value="RimK-rel_E_lig_ATP-grasp"/>
</dbReference>
<proteinExistence type="predicted"/>
<gene>
    <name evidence="2" type="ORF">MR241_02085</name>
</gene>
<dbReference type="Pfam" id="PF14397">
    <property type="entry name" value="ATPgrasp_ST"/>
    <property type="match status" value="1"/>
</dbReference>